<feature type="domain" description="C2H2-type" evidence="3">
    <location>
        <begin position="345"/>
        <end position="374"/>
    </location>
</feature>
<protein>
    <recommendedName>
        <fullName evidence="3">C2H2-type domain-containing protein</fullName>
    </recommendedName>
</protein>
<organism evidence="4 5">
    <name type="scientific">Fusarium coffeatum</name>
    <dbReference type="NCBI Taxonomy" id="231269"/>
    <lineage>
        <taxon>Eukaryota</taxon>
        <taxon>Fungi</taxon>
        <taxon>Dikarya</taxon>
        <taxon>Ascomycota</taxon>
        <taxon>Pezizomycotina</taxon>
        <taxon>Sordariomycetes</taxon>
        <taxon>Hypocreomycetidae</taxon>
        <taxon>Hypocreales</taxon>
        <taxon>Nectriaceae</taxon>
        <taxon>Fusarium</taxon>
        <taxon>Fusarium incarnatum-equiseti species complex</taxon>
    </lineage>
</organism>
<dbReference type="PROSITE" id="PS00028">
    <property type="entry name" value="ZINC_FINGER_C2H2_1"/>
    <property type="match status" value="1"/>
</dbReference>
<dbReference type="InterPro" id="IPR058348">
    <property type="entry name" value="DUF8035"/>
</dbReference>
<feature type="compositionally biased region" description="Polar residues" evidence="2">
    <location>
        <begin position="638"/>
        <end position="650"/>
    </location>
</feature>
<feature type="compositionally biased region" description="Polar residues" evidence="2">
    <location>
        <begin position="254"/>
        <end position="266"/>
    </location>
</feature>
<comment type="caution">
    <text evidence="4">The sequence shown here is derived from an EMBL/GenBank/DDBJ whole genome shotgun (WGS) entry which is preliminary data.</text>
</comment>
<reference evidence="4 5" key="1">
    <citation type="submission" date="2018-06" db="EMBL/GenBank/DDBJ databases">
        <title>Fusarium incarnatum-equiseti species complex species 28.</title>
        <authorList>
            <person name="Gardiner D.M."/>
        </authorList>
    </citation>
    <scope>NUCLEOTIDE SEQUENCE [LARGE SCALE GENOMIC DNA]</scope>
    <source>
        <strain evidence="4 5">FIESC_28</strain>
    </source>
</reference>
<dbReference type="GO" id="GO:0008270">
    <property type="term" value="F:zinc ion binding"/>
    <property type="evidence" value="ECO:0007669"/>
    <property type="project" value="UniProtKB-KW"/>
</dbReference>
<evidence type="ECO:0000259" key="3">
    <source>
        <dbReference type="PROSITE" id="PS50157"/>
    </source>
</evidence>
<dbReference type="Pfam" id="PF26118">
    <property type="entry name" value="DUF8035"/>
    <property type="match status" value="1"/>
</dbReference>
<dbReference type="RefSeq" id="XP_031021378.1">
    <property type="nucleotide sequence ID" value="XM_031154519.1"/>
</dbReference>
<dbReference type="EMBL" id="QKXC01000009">
    <property type="protein sequence ID" value="RBR26787.1"/>
    <property type="molecule type" value="Genomic_DNA"/>
</dbReference>
<feature type="region of interest" description="Disordered" evidence="2">
    <location>
        <begin position="682"/>
        <end position="759"/>
    </location>
</feature>
<accession>A0A366SBS1</accession>
<proteinExistence type="predicted"/>
<feature type="region of interest" description="Disordered" evidence="2">
    <location>
        <begin position="629"/>
        <end position="663"/>
    </location>
</feature>
<evidence type="ECO:0000256" key="2">
    <source>
        <dbReference type="SAM" id="MobiDB-lite"/>
    </source>
</evidence>
<dbReference type="InterPro" id="IPR058925">
    <property type="entry name" value="zf-C2H2_AcuF"/>
</dbReference>
<keyword evidence="1" id="KW-0863">Zinc-finger</keyword>
<keyword evidence="1" id="KW-0479">Metal-binding</keyword>
<evidence type="ECO:0000313" key="5">
    <source>
        <dbReference type="Proteomes" id="UP000253153"/>
    </source>
</evidence>
<dbReference type="PANTHER" id="PTHR35391">
    <property type="entry name" value="C2H2-TYPE DOMAIN-CONTAINING PROTEIN-RELATED"/>
    <property type="match status" value="1"/>
</dbReference>
<dbReference type="PANTHER" id="PTHR35391:SF7">
    <property type="entry name" value="C2H2-TYPE DOMAIN-CONTAINING PROTEIN"/>
    <property type="match status" value="1"/>
</dbReference>
<sequence>MTGESIADSVRKCIEDFHFLEHVDHPLATDSNQKAIREIVGEEARFKIWSGNIGAHSTGRRSLQYRLRDASHLEEQVKSLLKESSELLADAYAIAIGEKVPWDHIEDDGLSVGSDPNTESDDVPATEMDQVSQNVSDVINCLLQLSVAIRNPAPHDRFATFASIDASHYEPYDIDHVRSKFSKIEPFLAERLGRAISRRRQYFKYRESHHLKLSQGLNRRETNDESTVASSLPRHAKVAGFNPEAVDEDEASDSGITQTSFVSSHTGGDKLCVPPLPREAENGPFECPFCYMMIIASGSLSWKRHVFADLRPYVCLSKDCTASEMEFMRRREWMLHEVQNHWRAYPCPCACGMVFMAKTLCREHVNKSHPNVFPKNQVSSIIDLSSKPIQAEDGIRCLLCQELVESMKEYQRHVGRHQEQLALFALPSMETDDDDAQPEDDVSEMYSNDSPDILREQATIEGDQGSFTKSLEDENGDDAFIILEGARANVSKEPSALSQKDSENEREAPAGSKWTKISRRVVSPEALEIGKENFELSGDFLLVLRVLSPDEIKSYALATRVLRERRNPEEDAISDTMYEAEMQSKEPGKGRPPSTMPVELLRMSVNKTEAGSEVKTGEVELLEEQGEMPFSLERPGDLNQNETTSCISDRSQSDRHSVRPTSGDAVLVAYLDNGRDPEIARAAGRESLPCDEESLDEDAPDRQVNMDLISGPSLRHLAAEPSSSSRDSQRITRDEEMSQLKIEEGGPSKQDEEDDYHDL</sequence>
<feature type="compositionally biased region" description="Basic and acidic residues" evidence="2">
    <location>
        <begin position="727"/>
        <end position="750"/>
    </location>
</feature>
<evidence type="ECO:0000313" key="4">
    <source>
        <dbReference type="EMBL" id="RBR26787.1"/>
    </source>
</evidence>
<gene>
    <name evidence="4" type="ORF">FIESC28_00368</name>
</gene>
<dbReference type="Pfam" id="PF26082">
    <property type="entry name" value="zf-C2H2_AcuF"/>
    <property type="match status" value="1"/>
</dbReference>
<evidence type="ECO:0000256" key="1">
    <source>
        <dbReference type="PROSITE-ProRule" id="PRU00042"/>
    </source>
</evidence>
<dbReference type="InterPro" id="IPR013087">
    <property type="entry name" value="Znf_C2H2_type"/>
</dbReference>
<dbReference type="AlphaFoldDB" id="A0A366SBS1"/>
<feature type="region of interest" description="Disordered" evidence="2">
    <location>
        <begin position="491"/>
        <end position="512"/>
    </location>
</feature>
<feature type="compositionally biased region" description="Acidic residues" evidence="2">
    <location>
        <begin position="689"/>
        <end position="699"/>
    </location>
</feature>
<dbReference type="SMART" id="SM00355">
    <property type="entry name" value="ZnF_C2H2"/>
    <property type="match status" value="3"/>
</dbReference>
<keyword evidence="5" id="KW-1185">Reference proteome</keyword>
<feature type="region of interest" description="Disordered" evidence="2">
    <location>
        <begin position="247"/>
        <end position="267"/>
    </location>
</feature>
<name>A0A366SBS1_9HYPO</name>
<dbReference type="GeneID" id="41989815"/>
<dbReference type="OrthoDB" id="6133115at2759"/>
<keyword evidence="1" id="KW-0862">Zinc</keyword>
<dbReference type="Proteomes" id="UP000253153">
    <property type="component" value="Unassembled WGS sequence"/>
</dbReference>
<dbReference type="PROSITE" id="PS50157">
    <property type="entry name" value="ZINC_FINGER_C2H2_2"/>
    <property type="match status" value="1"/>
</dbReference>